<accession>A0A2N3HWF3</accession>
<dbReference type="Pfam" id="PF07715">
    <property type="entry name" value="Plug"/>
    <property type="match status" value="1"/>
</dbReference>
<dbReference type="PANTHER" id="PTHR30069:SF29">
    <property type="entry name" value="HEMOGLOBIN AND HEMOGLOBIN-HAPTOGLOBIN-BINDING PROTEIN 1-RELATED"/>
    <property type="match status" value="1"/>
</dbReference>
<comment type="caution">
    <text evidence="13">The sequence shown here is derived from an EMBL/GenBank/DDBJ whole genome shotgun (WGS) entry which is preliminary data.</text>
</comment>
<keyword evidence="5" id="KW-0732">Signal</keyword>
<evidence type="ECO:0000256" key="5">
    <source>
        <dbReference type="ARBA" id="ARBA00022729"/>
    </source>
</evidence>
<evidence type="ECO:0000256" key="2">
    <source>
        <dbReference type="ARBA" id="ARBA00022448"/>
    </source>
</evidence>
<dbReference type="EMBL" id="MVDE01000036">
    <property type="protein sequence ID" value="PKQ62379.1"/>
    <property type="molecule type" value="Genomic_DNA"/>
</dbReference>
<keyword evidence="2" id="KW-0813">Transport</keyword>
<dbReference type="Proteomes" id="UP000233618">
    <property type="component" value="Unassembled WGS sequence"/>
</dbReference>
<proteinExistence type="inferred from homology"/>
<evidence type="ECO:0000259" key="11">
    <source>
        <dbReference type="Pfam" id="PF00593"/>
    </source>
</evidence>
<evidence type="ECO:0000313" key="13">
    <source>
        <dbReference type="EMBL" id="PKQ62379.1"/>
    </source>
</evidence>
<dbReference type="InterPro" id="IPR008969">
    <property type="entry name" value="CarboxyPept-like_regulatory"/>
</dbReference>
<evidence type="ECO:0000256" key="4">
    <source>
        <dbReference type="ARBA" id="ARBA00022692"/>
    </source>
</evidence>
<evidence type="ECO:0000313" key="14">
    <source>
        <dbReference type="Proteomes" id="UP000233618"/>
    </source>
</evidence>
<keyword evidence="9" id="KW-0998">Cell outer membrane</keyword>
<keyword evidence="8" id="KW-0675">Receptor</keyword>
<evidence type="ECO:0000256" key="1">
    <source>
        <dbReference type="ARBA" id="ARBA00004571"/>
    </source>
</evidence>
<evidence type="ECO:0000256" key="10">
    <source>
        <dbReference type="RuleBase" id="RU003357"/>
    </source>
</evidence>
<keyword evidence="7 10" id="KW-0472">Membrane</keyword>
<dbReference type="Gene3D" id="2.170.130.10">
    <property type="entry name" value="TonB-dependent receptor, plug domain"/>
    <property type="match status" value="1"/>
</dbReference>
<keyword evidence="14" id="KW-1185">Reference proteome</keyword>
<name>A0A2N3HWF3_9BACT</name>
<dbReference type="InterPro" id="IPR000531">
    <property type="entry name" value="Beta-barrel_TonB"/>
</dbReference>
<dbReference type="InterPro" id="IPR037066">
    <property type="entry name" value="Plug_dom_sf"/>
</dbReference>
<protein>
    <submittedName>
        <fullName evidence="13">Uncharacterized protein</fullName>
    </submittedName>
</protein>
<evidence type="ECO:0000256" key="7">
    <source>
        <dbReference type="ARBA" id="ARBA00023136"/>
    </source>
</evidence>
<dbReference type="SUPFAM" id="SSF56935">
    <property type="entry name" value="Porins"/>
    <property type="match status" value="1"/>
</dbReference>
<comment type="similarity">
    <text evidence="10">Belongs to the TonB-dependent receptor family.</text>
</comment>
<keyword evidence="3" id="KW-1134">Transmembrane beta strand</keyword>
<comment type="subcellular location">
    <subcellularLocation>
        <location evidence="1">Cell outer membrane</location>
        <topology evidence="1">Multi-pass membrane protein</topology>
    </subcellularLocation>
</comment>
<dbReference type="GO" id="GO:0009279">
    <property type="term" value="C:cell outer membrane"/>
    <property type="evidence" value="ECO:0007669"/>
    <property type="project" value="UniProtKB-SubCell"/>
</dbReference>
<dbReference type="GO" id="GO:0015344">
    <property type="term" value="F:siderophore uptake transmembrane transporter activity"/>
    <property type="evidence" value="ECO:0007669"/>
    <property type="project" value="TreeGrafter"/>
</dbReference>
<gene>
    <name evidence="13" type="ORF">BZG01_17685</name>
</gene>
<evidence type="ECO:0000256" key="6">
    <source>
        <dbReference type="ARBA" id="ARBA00023077"/>
    </source>
</evidence>
<evidence type="ECO:0000256" key="3">
    <source>
        <dbReference type="ARBA" id="ARBA00022452"/>
    </source>
</evidence>
<reference evidence="13 14" key="1">
    <citation type="journal article" date="2017" name="Front. Microbiol.">
        <title>Labilibaculum manganireducens gen. nov., sp. nov. and Labilibaculum filiforme sp. nov., Novel Bacteroidetes Isolated from Subsurface Sediments of the Baltic Sea.</title>
        <authorList>
            <person name="Vandieken V."/>
            <person name="Marshall I.P."/>
            <person name="Niemann H."/>
            <person name="Engelen B."/>
            <person name="Cypionka H."/>
        </authorList>
    </citation>
    <scope>NUCLEOTIDE SEQUENCE [LARGE SCALE GENOMIC DNA]</scope>
    <source>
        <strain evidence="13 14">59.10-2M</strain>
    </source>
</reference>
<feature type="domain" description="TonB-dependent receptor plug" evidence="12">
    <location>
        <begin position="141"/>
        <end position="216"/>
    </location>
</feature>
<dbReference type="GO" id="GO:0044718">
    <property type="term" value="P:siderophore transmembrane transport"/>
    <property type="evidence" value="ECO:0007669"/>
    <property type="project" value="TreeGrafter"/>
</dbReference>
<keyword evidence="4" id="KW-0812">Transmembrane</keyword>
<dbReference type="InterPro" id="IPR039426">
    <property type="entry name" value="TonB-dep_rcpt-like"/>
</dbReference>
<dbReference type="RefSeq" id="WP_101311184.1">
    <property type="nucleotide sequence ID" value="NZ_MVDE01000036.1"/>
</dbReference>
<feature type="domain" description="TonB-dependent receptor-like beta-barrel" evidence="11">
    <location>
        <begin position="332"/>
        <end position="717"/>
    </location>
</feature>
<sequence length="760" mass="86276">MSQFLRLNLLISVLLVLIQPSFAQMSIKGIVVDQSSGLPIERVSLSGLSVNKNAVTKTNGVFLIENVQTDSVLFAIRHVSYRADTLWISANTENLIIELAPLVIKLDNISVSAMAQRKSKRPVDNVILGIKEIEALPIQLGEVDVLKALEVQPGVFRTSELSSAINVRGGSGGHNSFLLDGQTIFNPNHLLGFMSTFNADLIEGVEMSKSGYHPNLGGSLSSFIQIYNRIGNTDQYKGKIGIGLLSSRLMIEGPLKKNKSSIIIGARKSYFDLFTKTYNRIHEGKIDFTPLPEYSYNDIQFKLHSSLGRKSFIEFIGFNSSDKLDLIKESSKKLNTGWSNKFLALHLKYYPSGKNYFSFNSGVSSYSFDLDRDFNSHLLMRSDIYRWNNSFNWEREFSKVLNISSGLFFDRTWYRHNNRKLENQLLLEEQSEKLQSIYTGAYIQSEINLSSTVRFDLGLRLNSFFQDKWFLKPAPRLVLAYAKNDLRINLTYARTYQFDHLITAYGMNLPNDIWYPSGSDFPEESSDQVTIGAKKKFNKILQGGISLFYRKMNHQFDYKEGADIVFESVSEQILIGKGEAKGIEANFNLSLGNIASDINYTLADTWRKTDGINNGQKYHPSFDITHNVNASFQYKIKANLSFCASWFFASAQYITYPQGLMLVQGFGNDIAKQNLVPLYGKRNNVQMPSTHRLDLSLNYSKEHSKGRSAISIGVYNVYNKANPYFVYFDTEKSEINSTRIIPKQKSMIPFLPSFNYSYEF</sequence>
<dbReference type="Pfam" id="PF00593">
    <property type="entry name" value="TonB_dep_Rec_b-barrel"/>
    <property type="match status" value="1"/>
</dbReference>
<dbReference type="InterPro" id="IPR036942">
    <property type="entry name" value="Beta-barrel_TonB_sf"/>
</dbReference>
<evidence type="ECO:0000256" key="8">
    <source>
        <dbReference type="ARBA" id="ARBA00023170"/>
    </source>
</evidence>
<dbReference type="Gene3D" id="2.40.170.20">
    <property type="entry name" value="TonB-dependent receptor, beta-barrel domain"/>
    <property type="match status" value="1"/>
</dbReference>
<dbReference type="SUPFAM" id="SSF49464">
    <property type="entry name" value="Carboxypeptidase regulatory domain-like"/>
    <property type="match status" value="1"/>
</dbReference>
<organism evidence="13 14">
    <name type="scientific">Labilibaculum manganireducens</name>
    <dbReference type="NCBI Taxonomy" id="1940525"/>
    <lineage>
        <taxon>Bacteria</taxon>
        <taxon>Pseudomonadati</taxon>
        <taxon>Bacteroidota</taxon>
        <taxon>Bacteroidia</taxon>
        <taxon>Marinilabiliales</taxon>
        <taxon>Marinifilaceae</taxon>
        <taxon>Labilibaculum</taxon>
    </lineage>
</organism>
<evidence type="ECO:0000259" key="12">
    <source>
        <dbReference type="Pfam" id="PF07715"/>
    </source>
</evidence>
<dbReference type="InterPro" id="IPR012910">
    <property type="entry name" value="Plug_dom"/>
</dbReference>
<evidence type="ECO:0000256" key="9">
    <source>
        <dbReference type="ARBA" id="ARBA00023237"/>
    </source>
</evidence>
<keyword evidence="6 10" id="KW-0798">TonB box</keyword>
<dbReference type="AlphaFoldDB" id="A0A2N3HWF3"/>
<dbReference type="PANTHER" id="PTHR30069">
    <property type="entry name" value="TONB-DEPENDENT OUTER MEMBRANE RECEPTOR"/>
    <property type="match status" value="1"/>
</dbReference>